<feature type="region of interest" description="Disordered" evidence="1">
    <location>
        <begin position="1"/>
        <end position="28"/>
    </location>
</feature>
<evidence type="ECO:0000256" key="1">
    <source>
        <dbReference type="SAM" id="MobiDB-lite"/>
    </source>
</evidence>
<proteinExistence type="predicted"/>
<sequence length="103" mass="11449">MFRPSSSSPLPAGSTAARGGRPSPMDSPAALELVQRPGCSDRPPPRVFRQVQQQPEVVICLRWTLQLFLNSANVPEVRTVLLLTSSSRFSFSRGPRRCSWNRI</sequence>
<reference evidence="2" key="1">
    <citation type="submission" date="2021-05" db="EMBL/GenBank/DDBJ databases">
        <authorList>
            <person name="Alioto T."/>
            <person name="Alioto T."/>
            <person name="Gomez Garrido J."/>
        </authorList>
    </citation>
    <scope>NUCLEOTIDE SEQUENCE</scope>
</reference>
<dbReference type="AlphaFoldDB" id="A0A8D8G207"/>
<name>A0A8D8G207_CULPI</name>
<accession>A0A8D8G207</accession>
<protein>
    <submittedName>
        <fullName evidence="2">(northern house mosquito) hypothetical protein</fullName>
    </submittedName>
</protein>
<organism evidence="2">
    <name type="scientific">Culex pipiens</name>
    <name type="common">House mosquito</name>
    <dbReference type="NCBI Taxonomy" id="7175"/>
    <lineage>
        <taxon>Eukaryota</taxon>
        <taxon>Metazoa</taxon>
        <taxon>Ecdysozoa</taxon>
        <taxon>Arthropoda</taxon>
        <taxon>Hexapoda</taxon>
        <taxon>Insecta</taxon>
        <taxon>Pterygota</taxon>
        <taxon>Neoptera</taxon>
        <taxon>Endopterygota</taxon>
        <taxon>Diptera</taxon>
        <taxon>Nematocera</taxon>
        <taxon>Culicoidea</taxon>
        <taxon>Culicidae</taxon>
        <taxon>Culicinae</taxon>
        <taxon>Culicini</taxon>
        <taxon>Culex</taxon>
        <taxon>Culex</taxon>
    </lineage>
</organism>
<dbReference type="EMBL" id="HBUE01117008">
    <property type="protein sequence ID" value="CAG6490819.1"/>
    <property type="molecule type" value="Transcribed_RNA"/>
</dbReference>
<dbReference type="EMBL" id="HBUE01117007">
    <property type="protein sequence ID" value="CAG6490818.1"/>
    <property type="molecule type" value="Transcribed_RNA"/>
</dbReference>
<evidence type="ECO:0000313" key="2">
    <source>
        <dbReference type="EMBL" id="CAG6490814.1"/>
    </source>
</evidence>
<dbReference type="EMBL" id="HBUE01117014">
    <property type="protein sequence ID" value="CAG6490822.1"/>
    <property type="molecule type" value="Transcribed_RNA"/>
</dbReference>
<dbReference type="EMBL" id="HBUE01117002">
    <property type="protein sequence ID" value="CAG6490814.1"/>
    <property type="molecule type" value="Transcribed_RNA"/>
</dbReference>